<protein>
    <submittedName>
        <fullName evidence="2">Uncharacterized protein</fullName>
    </submittedName>
</protein>
<keyword evidence="4" id="KW-1185">Reference proteome</keyword>
<feature type="compositionally biased region" description="Basic and acidic residues" evidence="1">
    <location>
        <begin position="7"/>
        <end position="22"/>
    </location>
</feature>
<proteinExistence type="predicted"/>
<gene>
    <name evidence="2" type="ORF">PCAL00307_LOCUS17797</name>
    <name evidence="3" type="ORF">PECAL_5P24930</name>
</gene>
<dbReference type="AlphaFoldDB" id="A0A7S4EB75"/>
<feature type="region of interest" description="Disordered" evidence="1">
    <location>
        <begin position="1"/>
        <end position="70"/>
    </location>
</feature>
<accession>A0A7S4EB75</accession>
<dbReference type="Proteomes" id="UP000789595">
    <property type="component" value="Unassembled WGS sequence"/>
</dbReference>
<evidence type="ECO:0000313" key="2">
    <source>
        <dbReference type="EMBL" id="CAE0702352.1"/>
    </source>
</evidence>
<reference evidence="2" key="1">
    <citation type="submission" date="2021-01" db="EMBL/GenBank/DDBJ databases">
        <authorList>
            <person name="Corre E."/>
            <person name="Pelletier E."/>
            <person name="Niang G."/>
            <person name="Scheremetjew M."/>
            <person name="Finn R."/>
            <person name="Kale V."/>
            <person name="Holt S."/>
            <person name="Cochrane G."/>
            <person name="Meng A."/>
            <person name="Brown T."/>
            <person name="Cohen L."/>
        </authorList>
    </citation>
    <scope>NUCLEOTIDE SEQUENCE</scope>
    <source>
        <strain evidence="2">CCMP1756</strain>
    </source>
</reference>
<reference evidence="3" key="2">
    <citation type="submission" date="2021-11" db="EMBL/GenBank/DDBJ databases">
        <authorList>
            <consortium name="Genoscope - CEA"/>
            <person name="William W."/>
        </authorList>
    </citation>
    <scope>NUCLEOTIDE SEQUENCE</scope>
</reference>
<evidence type="ECO:0000313" key="3">
    <source>
        <dbReference type="EMBL" id="CAH0377975.1"/>
    </source>
</evidence>
<organism evidence="2">
    <name type="scientific">Pelagomonas calceolata</name>
    <dbReference type="NCBI Taxonomy" id="35677"/>
    <lineage>
        <taxon>Eukaryota</taxon>
        <taxon>Sar</taxon>
        <taxon>Stramenopiles</taxon>
        <taxon>Ochrophyta</taxon>
        <taxon>Pelagophyceae</taxon>
        <taxon>Pelagomonadales</taxon>
        <taxon>Pelagomonadaceae</taxon>
        <taxon>Pelagomonas</taxon>
    </lineage>
</organism>
<name>A0A7S4EB75_9STRA</name>
<dbReference type="EMBL" id="HBIW01020679">
    <property type="protein sequence ID" value="CAE0702352.1"/>
    <property type="molecule type" value="Transcribed_RNA"/>
</dbReference>
<evidence type="ECO:0000256" key="1">
    <source>
        <dbReference type="SAM" id="MobiDB-lite"/>
    </source>
</evidence>
<dbReference type="EMBL" id="CAKKNE010000005">
    <property type="protein sequence ID" value="CAH0377975.1"/>
    <property type="molecule type" value="Genomic_DNA"/>
</dbReference>
<feature type="compositionally biased region" description="Basic and acidic residues" evidence="1">
    <location>
        <begin position="61"/>
        <end position="70"/>
    </location>
</feature>
<evidence type="ECO:0000313" key="4">
    <source>
        <dbReference type="Proteomes" id="UP000789595"/>
    </source>
</evidence>
<dbReference type="OrthoDB" id="10630810at2759"/>
<sequence length="435" mass="51451">MAWSEQRTLKHGRDEHIVRRGADGVYHLGPPPKRAVELRSPPKVKPPPPKVRRRPKTVVAEPKDGPSDLQKRSTKFQVEAKMNYMRTNAGRIELIDRLEEYERQHQLAPIVDEPSRNFIRENLEVEYPDETRRRLADARRATIARRERAVITKNEREQQEITRRNMASHAYKQVAQKRNEELAKCVSRLNRSQGSARCRRWLGLYVTGLWTLRQSEALARDRRKRANLKRMRATLQIIRFLHKTCKTRTLHRAASTILYVARLLKAQNGFRMACKKLCFCVVRTQRWWRQRCLCTHATEELASLQWYAWAKRRDVDRITPEIRKRLIRDMWRDRRQKHFLAMINWEAYDLKPLLIEAVCMARDRGSRGEVRVFCEEVQKRGDMTSTAYRYGIDVHDLVPPPRMARLLTKKEIEKLQSLGAQQMDVEARNMLLGFT</sequence>